<protein>
    <recommendedName>
        <fullName evidence="1">Peptidase M1 membrane alanine aminopeptidase domain-containing protein</fullName>
    </recommendedName>
</protein>
<evidence type="ECO:0000313" key="3">
    <source>
        <dbReference type="Proteomes" id="UP000294616"/>
    </source>
</evidence>
<dbReference type="EMBL" id="SMGO01000001">
    <property type="protein sequence ID" value="TCK85757.1"/>
    <property type="molecule type" value="Genomic_DNA"/>
</dbReference>
<sequence length="663" mass="75555">MEYTYLVLMKKNTIKAYKMKRLNILAINVLFLLVGFFGTAFGQNTSNYDYVKAFDPAFYQKNGTEYRSASGEPGPKYWQNKASYRISARLNDDTREITATVKMDYTNNSPNKLDFLWMQLEQNMFKDNSIGNAIIPLTNSRYGAKGEEFDGGYKIKSVKVAGVDVKYLITDARMQVYLPEVLNPNGGRLQMTIEYSYIVPQYGSDRTGILDARNGKIFAIAQWYPRVAVYDDVMGWNTVPYTGPGEFYLEYGDIDVDITVPSNHFVVLGGELLNPEEVLSPAQQERWKEAKTSDQTVIIRTAQEAAQAFANKDGKYVTWKYRLENTRDVAWATSSSFIIDGARINLQGGKTALAMSAYPQESSGGNAWERSTEYVKASIENYSKRWFNYPYPVAVNVASNVGGMEYPAIVFCNARSRGQALWDVTDHEFGHIWFPMIVGSNERLHAWMDEGFNMFLNDLSTQDFNNGEYYEGPQDANNLALSLTNPILEPVMTAPSGMNERNIGVLAYYKPAFGLKLLREVILGPERFDLALKTYINNWAYKHPTPDDFFHTIENVSGDNLAWFWRGWFQNNWRLDQAVTRVINNGSGAIITIDNLEQLPMPVIVEVTTRSGKTDRLTLPVEIWERNKSWTFQFDADEEIIKVQLDPDKVLPDFNPGNNRWTK</sequence>
<dbReference type="InterPro" id="IPR014782">
    <property type="entry name" value="Peptidase_M1_dom"/>
</dbReference>
<evidence type="ECO:0000313" key="2">
    <source>
        <dbReference type="EMBL" id="TCK85757.1"/>
    </source>
</evidence>
<keyword evidence="3" id="KW-1185">Reference proteome</keyword>
<evidence type="ECO:0000259" key="1">
    <source>
        <dbReference type="Pfam" id="PF01433"/>
    </source>
</evidence>
<proteinExistence type="predicted"/>
<reference evidence="2 3" key="1">
    <citation type="submission" date="2019-03" db="EMBL/GenBank/DDBJ databases">
        <title>Genomic Encyclopedia of Archaeal and Bacterial Type Strains, Phase II (KMG-II): from individual species to whole genera.</title>
        <authorList>
            <person name="Goeker M."/>
        </authorList>
    </citation>
    <scope>NUCLEOTIDE SEQUENCE [LARGE SCALE GENOMIC DNA]</scope>
    <source>
        <strain evidence="2 3">DSM 22554</strain>
    </source>
</reference>
<name>A0A4R1M2U3_9SPHI</name>
<dbReference type="GO" id="GO:0008237">
    <property type="term" value="F:metallopeptidase activity"/>
    <property type="evidence" value="ECO:0007669"/>
    <property type="project" value="InterPro"/>
</dbReference>
<dbReference type="AlphaFoldDB" id="A0A4R1M2U3"/>
<dbReference type="Pfam" id="PF01433">
    <property type="entry name" value="Peptidase_M1"/>
    <property type="match status" value="1"/>
</dbReference>
<dbReference type="InterPro" id="IPR027268">
    <property type="entry name" value="Peptidase_M4/M1_CTD_sf"/>
</dbReference>
<accession>A0A4R1M2U3</accession>
<feature type="domain" description="Peptidase M1 membrane alanine aminopeptidase" evidence="1">
    <location>
        <begin position="401"/>
        <end position="568"/>
    </location>
</feature>
<gene>
    <name evidence="2" type="ORF">C8N28_1070</name>
</gene>
<dbReference type="Gene3D" id="1.10.390.10">
    <property type="entry name" value="Neutral Protease Domain 2"/>
    <property type="match status" value="1"/>
</dbReference>
<dbReference type="CDD" id="cd09604">
    <property type="entry name" value="M1_APN_like"/>
    <property type="match status" value="1"/>
</dbReference>
<dbReference type="Proteomes" id="UP000294616">
    <property type="component" value="Unassembled WGS sequence"/>
</dbReference>
<dbReference type="GO" id="GO:0008270">
    <property type="term" value="F:zinc ion binding"/>
    <property type="evidence" value="ECO:0007669"/>
    <property type="project" value="InterPro"/>
</dbReference>
<dbReference type="SUPFAM" id="SSF55486">
    <property type="entry name" value="Metalloproteases ('zincins'), catalytic domain"/>
    <property type="match status" value="1"/>
</dbReference>
<organism evidence="2 3">
    <name type="scientific">Albibacterium bauzanense</name>
    <dbReference type="NCBI Taxonomy" id="653929"/>
    <lineage>
        <taxon>Bacteria</taxon>
        <taxon>Pseudomonadati</taxon>
        <taxon>Bacteroidota</taxon>
        <taxon>Sphingobacteriia</taxon>
        <taxon>Sphingobacteriales</taxon>
        <taxon>Sphingobacteriaceae</taxon>
        <taxon>Albibacterium</taxon>
    </lineage>
</organism>
<comment type="caution">
    <text evidence="2">The sequence shown here is derived from an EMBL/GenBank/DDBJ whole genome shotgun (WGS) entry which is preliminary data.</text>
</comment>